<proteinExistence type="predicted"/>
<feature type="repeat" description="PPR" evidence="2">
    <location>
        <begin position="275"/>
        <end position="309"/>
    </location>
</feature>
<dbReference type="Proteomes" id="UP001187471">
    <property type="component" value="Unassembled WGS sequence"/>
</dbReference>
<organism evidence="3 4">
    <name type="scientific">Escallonia rubra</name>
    <dbReference type="NCBI Taxonomy" id="112253"/>
    <lineage>
        <taxon>Eukaryota</taxon>
        <taxon>Viridiplantae</taxon>
        <taxon>Streptophyta</taxon>
        <taxon>Embryophyta</taxon>
        <taxon>Tracheophyta</taxon>
        <taxon>Spermatophyta</taxon>
        <taxon>Magnoliopsida</taxon>
        <taxon>eudicotyledons</taxon>
        <taxon>Gunneridae</taxon>
        <taxon>Pentapetalae</taxon>
        <taxon>asterids</taxon>
        <taxon>campanulids</taxon>
        <taxon>Escalloniales</taxon>
        <taxon>Escalloniaceae</taxon>
        <taxon>Escallonia</taxon>
    </lineage>
</organism>
<gene>
    <name evidence="3" type="ORF">RJ640_014547</name>
</gene>
<dbReference type="PANTHER" id="PTHR47926:SF516">
    <property type="entry name" value="SMK1"/>
    <property type="match status" value="1"/>
</dbReference>
<keyword evidence="1" id="KW-0677">Repeat</keyword>
<keyword evidence="4" id="KW-1185">Reference proteome</keyword>
<dbReference type="InterPro" id="IPR011990">
    <property type="entry name" value="TPR-like_helical_dom_sf"/>
</dbReference>
<dbReference type="GO" id="GO:0009451">
    <property type="term" value="P:RNA modification"/>
    <property type="evidence" value="ECO:0007669"/>
    <property type="project" value="InterPro"/>
</dbReference>
<evidence type="ECO:0000313" key="4">
    <source>
        <dbReference type="Proteomes" id="UP001187471"/>
    </source>
</evidence>
<dbReference type="PROSITE" id="PS51375">
    <property type="entry name" value="PPR"/>
    <property type="match status" value="3"/>
</dbReference>
<dbReference type="InterPro" id="IPR002885">
    <property type="entry name" value="PPR_rpt"/>
</dbReference>
<feature type="repeat" description="PPR" evidence="2">
    <location>
        <begin position="173"/>
        <end position="207"/>
    </location>
</feature>
<evidence type="ECO:0000313" key="3">
    <source>
        <dbReference type="EMBL" id="KAK2980374.1"/>
    </source>
</evidence>
<dbReference type="NCBIfam" id="TIGR00756">
    <property type="entry name" value="PPR"/>
    <property type="match status" value="3"/>
</dbReference>
<accession>A0AA88R030</accession>
<evidence type="ECO:0000256" key="2">
    <source>
        <dbReference type="PROSITE-ProRule" id="PRU00708"/>
    </source>
</evidence>
<name>A0AA88R030_9ASTE</name>
<reference evidence="3" key="1">
    <citation type="submission" date="2022-12" db="EMBL/GenBank/DDBJ databases">
        <title>Draft genome assemblies for two species of Escallonia (Escalloniales).</title>
        <authorList>
            <person name="Chanderbali A."/>
            <person name="Dervinis C."/>
            <person name="Anghel I."/>
            <person name="Soltis D."/>
            <person name="Soltis P."/>
            <person name="Zapata F."/>
        </authorList>
    </citation>
    <scope>NUCLEOTIDE SEQUENCE</scope>
    <source>
        <strain evidence="3">UCBG92.1500</strain>
        <tissue evidence="3">Leaf</tissue>
    </source>
</reference>
<comment type="caution">
    <text evidence="3">The sequence shown here is derived from an EMBL/GenBank/DDBJ whole genome shotgun (WGS) entry which is preliminary data.</text>
</comment>
<dbReference type="FunFam" id="1.25.40.10:FF:000996">
    <property type="entry name" value="Small kernel1"/>
    <property type="match status" value="1"/>
</dbReference>
<dbReference type="Pfam" id="PF20431">
    <property type="entry name" value="E_motif"/>
    <property type="match status" value="1"/>
</dbReference>
<dbReference type="AlphaFoldDB" id="A0AA88R030"/>
<dbReference type="FunFam" id="1.25.40.10:FF:000344">
    <property type="entry name" value="Pentatricopeptide repeat-containing protein"/>
    <property type="match status" value="1"/>
</dbReference>
<feature type="repeat" description="PPR" evidence="2">
    <location>
        <begin position="72"/>
        <end position="106"/>
    </location>
</feature>
<dbReference type="InterPro" id="IPR046848">
    <property type="entry name" value="E_motif"/>
</dbReference>
<dbReference type="Pfam" id="PF13041">
    <property type="entry name" value="PPR_2"/>
    <property type="match status" value="1"/>
</dbReference>
<dbReference type="EMBL" id="JAVXUO010001642">
    <property type="protein sequence ID" value="KAK2980374.1"/>
    <property type="molecule type" value="Genomic_DNA"/>
</dbReference>
<dbReference type="InterPro" id="IPR046960">
    <property type="entry name" value="PPR_At4g14850-like_plant"/>
</dbReference>
<protein>
    <recommendedName>
        <fullName evidence="5">Pentatricopeptide repeat-containing protein</fullName>
    </recommendedName>
</protein>
<sequence>MPYQSTAASLSCILRKCVDKWSISRAKQAHAHVLITGLFHNVTLQTDLLLAYSKSGFLQYARNMFDIMPQRNMHSWNIMISSYVQSSMFHDCFCVCSEFLKMGLHPDHYTLPPVFKACAATGDFSLGLILHTWVVRLGLEGYVVLGSSVLDFYVKCGHLTDAKQVFDGMLWRDCIVWNSMISGFGRAGFYVEALNLFREMLEEGVEIDSMSIPSILNACGREGDVMKGKEIHGRVVKIVLFDSDVAIGNSLIDMYSKCGCLCNSEKVFWKMKEWNLVTWTTMISCYGVHGRGNESLSLFDKMRDCGFEPNSVTLTAVLASCSHSGLVDEGRQIFNSIGSVYAIEHSEEHYACAVDLLGRMGCLEEAFGLIRDMKSVSTASVWGALLAGCMMHKNVEIGEIAARHLFELEPRNSSNYIALSSIYDSLGMWSGVSRTRSLMRKLGLVKTPGCSWITIRGELHKFYQGDFKLHEISRILMMLIDDDY</sequence>
<dbReference type="PANTHER" id="PTHR47926">
    <property type="entry name" value="PENTATRICOPEPTIDE REPEAT-CONTAINING PROTEIN"/>
    <property type="match status" value="1"/>
</dbReference>
<evidence type="ECO:0000256" key="1">
    <source>
        <dbReference type="ARBA" id="ARBA00022737"/>
    </source>
</evidence>
<dbReference type="Pfam" id="PF01535">
    <property type="entry name" value="PPR"/>
    <property type="match status" value="5"/>
</dbReference>
<dbReference type="Gene3D" id="1.25.40.10">
    <property type="entry name" value="Tetratricopeptide repeat domain"/>
    <property type="match status" value="3"/>
</dbReference>
<evidence type="ECO:0008006" key="5">
    <source>
        <dbReference type="Google" id="ProtNLM"/>
    </source>
</evidence>
<dbReference type="GO" id="GO:0003723">
    <property type="term" value="F:RNA binding"/>
    <property type="evidence" value="ECO:0007669"/>
    <property type="project" value="InterPro"/>
</dbReference>